<dbReference type="GO" id="GO:0000160">
    <property type="term" value="P:phosphorelay signal transduction system"/>
    <property type="evidence" value="ECO:0007669"/>
    <property type="project" value="UniProtKB-KW"/>
</dbReference>
<comment type="caution">
    <text evidence="9">The sequence shown here is derived from an EMBL/GenBank/DDBJ whole genome shotgun (WGS) entry which is preliminary data.</text>
</comment>
<dbReference type="SMART" id="SM00862">
    <property type="entry name" value="Trans_reg_C"/>
    <property type="match status" value="1"/>
</dbReference>
<dbReference type="GO" id="GO:0003677">
    <property type="term" value="F:DNA binding"/>
    <property type="evidence" value="ECO:0007669"/>
    <property type="project" value="UniProtKB-UniRule"/>
</dbReference>
<reference evidence="9 10" key="1">
    <citation type="submission" date="2020-02" db="EMBL/GenBank/DDBJ databases">
        <title>Whole-genome analyses of novel actinobacteria.</title>
        <authorList>
            <person name="Sahin N."/>
            <person name="Tatar D."/>
        </authorList>
    </citation>
    <scope>NUCLEOTIDE SEQUENCE [LARGE SCALE GENOMIC DNA]</scope>
    <source>
        <strain evidence="9 10">SB3404</strain>
    </source>
</reference>
<dbReference type="SUPFAM" id="SSF52540">
    <property type="entry name" value="P-loop containing nucleoside triphosphate hydrolases"/>
    <property type="match status" value="1"/>
</dbReference>
<evidence type="ECO:0000256" key="7">
    <source>
        <dbReference type="SAM" id="MobiDB-lite"/>
    </source>
</evidence>
<dbReference type="GO" id="GO:0006355">
    <property type="term" value="P:regulation of DNA-templated transcription"/>
    <property type="evidence" value="ECO:0007669"/>
    <property type="project" value="InterPro"/>
</dbReference>
<feature type="domain" description="OmpR/PhoB-type" evidence="8">
    <location>
        <begin position="1"/>
        <end position="105"/>
    </location>
</feature>
<dbReference type="InterPro" id="IPR001867">
    <property type="entry name" value="OmpR/PhoB-type_DNA-bd"/>
</dbReference>
<dbReference type="InterPro" id="IPR016032">
    <property type="entry name" value="Sig_transdc_resp-reg_C-effctor"/>
</dbReference>
<dbReference type="PANTHER" id="PTHR35807">
    <property type="entry name" value="TRANSCRIPTIONAL REGULATOR REDD-RELATED"/>
    <property type="match status" value="1"/>
</dbReference>
<evidence type="ECO:0000259" key="8">
    <source>
        <dbReference type="PROSITE" id="PS51755"/>
    </source>
</evidence>
<evidence type="ECO:0000256" key="4">
    <source>
        <dbReference type="ARBA" id="ARBA00023125"/>
    </source>
</evidence>
<dbReference type="CDD" id="cd00383">
    <property type="entry name" value="trans_reg_C"/>
    <property type="match status" value="1"/>
</dbReference>
<evidence type="ECO:0000256" key="6">
    <source>
        <dbReference type="PROSITE-ProRule" id="PRU01091"/>
    </source>
</evidence>
<dbReference type="SMART" id="SM01043">
    <property type="entry name" value="BTAD"/>
    <property type="match status" value="1"/>
</dbReference>
<dbReference type="Gene3D" id="3.40.50.300">
    <property type="entry name" value="P-loop containing nucleotide triphosphate hydrolases"/>
    <property type="match status" value="1"/>
</dbReference>
<dbReference type="Gene3D" id="1.10.10.10">
    <property type="entry name" value="Winged helix-like DNA-binding domain superfamily/Winged helix DNA-binding domain"/>
    <property type="match status" value="1"/>
</dbReference>
<dbReference type="Pfam" id="PF00486">
    <property type="entry name" value="Trans_reg_C"/>
    <property type="match status" value="1"/>
</dbReference>
<organism evidence="9 10">
    <name type="scientific">Streptomyces boncukensis</name>
    <dbReference type="NCBI Taxonomy" id="2711219"/>
    <lineage>
        <taxon>Bacteria</taxon>
        <taxon>Bacillati</taxon>
        <taxon>Actinomycetota</taxon>
        <taxon>Actinomycetes</taxon>
        <taxon>Kitasatosporales</taxon>
        <taxon>Streptomycetaceae</taxon>
        <taxon>Streptomyces</taxon>
    </lineage>
</organism>
<dbReference type="PANTHER" id="PTHR35807:SF1">
    <property type="entry name" value="TRANSCRIPTIONAL REGULATOR REDD"/>
    <property type="match status" value="1"/>
</dbReference>
<comment type="similarity">
    <text evidence="1">Belongs to the AfsR/DnrI/RedD regulatory family.</text>
</comment>
<dbReference type="InterPro" id="IPR027417">
    <property type="entry name" value="P-loop_NTPase"/>
</dbReference>
<name>A0A6G4WVR3_9ACTN</name>
<dbReference type="AlphaFoldDB" id="A0A6G4WVR3"/>
<keyword evidence="2" id="KW-0902">Two-component regulatory system</keyword>
<dbReference type="Gene3D" id="1.25.40.10">
    <property type="entry name" value="Tetratricopeptide repeat domain"/>
    <property type="match status" value="1"/>
</dbReference>
<evidence type="ECO:0000256" key="3">
    <source>
        <dbReference type="ARBA" id="ARBA00023015"/>
    </source>
</evidence>
<dbReference type="InterPro" id="IPR051677">
    <property type="entry name" value="AfsR-DnrI-RedD_regulator"/>
</dbReference>
<dbReference type="PROSITE" id="PS51755">
    <property type="entry name" value="OMPR_PHOB"/>
    <property type="match status" value="1"/>
</dbReference>
<keyword evidence="5" id="KW-0804">Transcription</keyword>
<dbReference type="InterPro" id="IPR036388">
    <property type="entry name" value="WH-like_DNA-bd_sf"/>
</dbReference>
<evidence type="ECO:0000256" key="1">
    <source>
        <dbReference type="ARBA" id="ARBA00005820"/>
    </source>
</evidence>
<dbReference type="RefSeq" id="WP_165298264.1">
    <property type="nucleotide sequence ID" value="NZ_JAAKZZ010000065.1"/>
</dbReference>
<dbReference type="InterPro" id="IPR005158">
    <property type="entry name" value="BTAD"/>
</dbReference>
<dbReference type="EMBL" id="JAAKZZ010000065">
    <property type="protein sequence ID" value="NGO68561.1"/>
    <property type="molecule type" value="Genomic_DNA"/>
</dbReference>
<gene>
    <name evidence="9" type="ORF">G5C65_09390</name>
</gene>
<accession>A0A6G4WVR3</accession>
<dbReference type="Pfam" id="PF03704">
    <property type="entry name" value="BTAD"/>
    <property type="match status" value="1"/>
</dbReference>
<feature type="region of interest" description="Disordered" evidence="7">
    <location>
        <begin position="256"/>
        <end position="287"/>
    </location>
</feature>
<keyword evidence="10" id="KW-1185">Reference proteome</keyword>
<evidence type="ECO:0000256" key="2">
    <source>
        <dbReference type="ARBA" id="ARBA00023012"/>
    </source>
</evidence>
<dbReference type="SUPFAM" id="SSF48452">
    <property type="entry name" value="TPR-like"/>
    <property type="match status" value="1"/>
</dbReference>
<proteinExistence type="inferred from homology"/>
<evidence type="ECO:0000313" key="9">
    <source>
        <dbReference type="EMBL" id="NGO68561.1"/>
    </source>
</evidence>
<dbReference type="SUPFAM" id="SSF46894">
    <property type="entry name" value="C-terminal effector domain of the bipartite response regulators"/>
    <property type="match status" value="1"/>
</dbReference>
<feature type="DNA-binding region" description="OmpR/PhoB-type" evidence="6">
    <location>
        <begin position="1"/>
        <end position="105"/>
    </location>
</feature>
<dbReference type="InterPro" id="IPR011990">
    <property type="entry name" value="TPR-like_helical_dom_sf"/>
</dbReference>
<protein>
    <submittedName>
        <fullName evidence="9">AfsR/SARP family transcriptional regulator</fullName>
    </submittedName>
</protein>
<keyword evidence="4 6" id="KW-0238">DNA-binding</keyword>
<evidence type="ECO:0000313" key="10">
    <source>
        <dbReference type="Proteomes" id="UP000477722"/>
    </source>
</evidence>
<dbReference type="CDD" id="cd15831">
    <property type="entry name" value="BTAD"/>
    <property type="match status" value="1"/>
</dbReference>
<dbReference type="Proteomes" id="UP000477722">
    <property type="component" value="Unassembled WGS sequence"/>
</dbReference>
<sequence length="373" mass="39586">MNAARGESPHFALLGRVRAWRGGTELDLGSPQQRAVLAALLLRRGRPVTVAELVDAVWGDGPPAAAVSVLRTYVSRLRKVLSPGARAAATSQVVVSVADGYLARVPEGAVDRYVFERRVDEARRLRTAGEVPAAARLLHAALDAWEGTPLAGLPGPLAEGERSRLAEERLSVQESALEVDLELGRHSEVIPALLALTGEHPLREKLCRLLMLALYRSGRQAEALAAYRGTRRTLVAELGVEPGAALRELHGRILAADSSLDPPAPERERSPREPGAAGPVARPAQLPADLPSFVGRADELRQVLDLAPEAAAPPPVTVIGGMAGVGKTSLAVHLGHRLAHRYPDGQLHLDLRGFGPDSAPVPPAEALRTLLDA</sequence>
<feature type="non-terminal residue" evidence="9">
    <location>
        <position position="373"/>
    </location>
</feature>
<evidence type="ECO:0000256" key="5">
    <source>
        <dbReference type="ARBA" id="ARBA00023163"/>
    </source>
</evidence>
<keyword evidence="3" id="KW-0805">Transcription regulation</keyword>